<dbReference type="Gene3D" id="3.30.300.210">
    <property type="entry name" value="Nutrient germinant receptor protein C, domain 3"/>
    <property type="match status" value="1"/>
</dbReference>
<dbReference type="Pfam" id="PF05504">
    <property type="entry name" value="Spore_GerAC"/>
    <property type="match status" value="1"/>
</dbReference>
<evidence type="ECO:0000256" key="1">
    <source>
        <dbReference type="ARBA" id="ARBA00004635"/>
    </source>
</evidence>
<evidence type="ECO:0000256" key="3">
    <source>
        <dbReference type="ARBA" id="ARBA00022544"/>
    </source>
</evidence>
<keyword evidence="6" id="KW-0564">Palmitate</keyword>
<keyword evidence="4" id="KW-0732">Signal</keyword>
<comment type="subcellular location">
    <subcellularLocation>
        <location evidence="1">Membrane</location>
        <topology evidence="1">Lipid-anchor</topology>
    </subcellularLocation>
</comment>
<evidence type="ECO:0000313" key="11">
    <source>
        <dbReference type="Proteomes" id="UP001319060"/>
    </source>
</evidence>
<dbReference type="PROSITE" id="PS51257">
    <property type="entry name" value="PROKAR_LIPOPROTEIN"/>
    <property type="match status" value="1"/>
</dbReference>
<evidence type="ECO:0000313" key="10">
    <source>
        <dbReference type="EMBL" id="MBN3544943.1"/>
    </source>
</evidence>
<evidence type="ECO:0000256" key="5">
    <source>
        <dbReference type="ARBA" id="ARBA00023136"/>
    </source>
</evidence>
<evidence type="ECO:0000256" key="7">
    <source>
        <dbReference type="ARBA" id="ARBA00023288"/>
    </source>
</evidence>
<dbReference type="InterPro" id="IPR046953">
    <property type="entry name" value="Spore_GerAC-like_C"/>
</dbReference>
<dbReference type="InterPro" id="IPR038501">
    <property type="entry name" value="Spore_GerAC_C_sf"/>
</dbReference>
<dbReference type="Proteomes" id="UP001319060">
    <property type="component" value="Unassembled WGS sequence"/>
</dbReference>
<sequence length="368" mass="41404">MKSFLILPVLIILLLVTGCAKKNILEETGLITTVGFDMASSESILTTMVVLQIDPEAKRNVDILSSSADTSKGSRIDANLKTPKELQAGQLRVALYNEKIARKGLRYFADTMARDPSVSDLIYIGIVEGSAHDTLNHDYKNIPDIGRYLYNQFEQLTEQEQILNPTLQDVQQSLYSVGMDPIIPLVKRKGETIANTGSAILRNDKMVGKLSPYKSFFVKLIRDDFRAGNIELHLDLKNADGKNEKVVTVLDTIKTSSDLKLTDPKIPHIDAKLKITARLLEIRGKIDLTNPKNIKLLEKKIGQKLEQDTLKVIRYCQEKNSDVFGFGEVYRSSVRHSNLTMKEWHEKYKNLEAHVSVDFSLVRTGVTE</sequence>
<evidence type="ECO:0000256" key="2">
    <source>
        <dbReference type="ARBA" id="ARBA00007886"/>
    </source>
</evidence>
<evidence type="ECO:0000256" key="4">
    <source>
        <dbReference type="ARBA" id="ARBA00022729"/>
    </source>
</evidence>
<protein>
    <submittedName>
        <fullName evidence="10">Ger(X)C family spore germination protein</fullName>
    </submittedName>
</protein>
<organism evidence="10 11">
    <name type="scientific">Fictibacillus barbaricus</name>
    <dbReference type="NCBI Taxonomy" id="182136"/>
    <lineage>
        <taxon>Bacteria</taxon>
        <taxon>Bacillati</taxon>
        <taxon>Bacillota</taxon>
        <taxon>Bacilli</taxon>
        <taxon>Bacillales</taxon>
        <taxon>Fictibacillaceae</taxon>
        <taxon>Fictibacillus</taxon>
    </lineage>
</organism>
<reference evidence="10 11" key="1">
    <citation type="submission" date="2021-01" db="EMBL/GenBank/DDBJ databases">
        <title>Genome Sequencing of Type Strains.</title>
        <authorList>
            <person name="Lemaire J.F."/>
            <person name="Inderbitzin P."/>
            <person name="Collins S.B."/>
            <person name="Wespe N."/>
            <person name="Knight-Connoni V."/>
        </authorList>
    </citation>
    <scope>NUCLEOTIDE SEQUENCE [LARGE SCALE GENOMIC DNA]</scope>
    <source>
        <strain evidence="10 11">DSM 14730</strain>
    </source>
</reference>
<dbReference type="Pfam" id="PF25198">
    <property type="entry name" value="Spore_GerAC_N"/>
    <property type="match status" value="1"/>
</dbReference>
<comment type="caution">
    <text evidence="10">The sequence shown here is derived from an EMBL/GenBank/DDBJ whole genome shotgun (WGS) entry which is preliminary data.</text>
</comment>
<dbReference type="NCBIfam" id="TIGR02887">
    <property type="entry name" value="spore_ger_x_C"/>
    <property type="match status" value="1"/>
</dbReference>
<evidence type="ECO:0000256" key="6">
    <source>
        <dbReference type="ARBA" id="ARBA00023139"/>
    </source>
</evidence>
<dbReference type="EMBL" id="JAFHKS010000042">
    <property type="protein sequence ID" value="MBN3544943.1"/>
    <property type="molecule type" value="Genomic_DNA"/>
</dbReference>
<dbReference type="InterPro" id="IPR008844">
    <property type="entry name" value="Spore_GerAC-like"/>
</dbReference>
<evidence type="ECO:0000259" key="9">
    <source>
        <dbReference type="Pfam" id="PF25198"/>
    </source>
</evidence>
<keyword evidence="7" id="KW-0449">Lipoprotein</keyword>
<dbReference type="PANTHER" id="PTHR35789:SF1">
    <property type="entry name" value="SPORE GERMINATION PROTEIN B3"/>
    <property type="match status" value="1"/>
</dbReference>
<comment type="similarity">
    <text evidence="2">Belongs to the GerABKC lipoprotein family.</text>
</comment>
<accession>A0ABS2Z9V2</accession>
<evidence type="ECO:0000259" key="8">
    <source>
        <dbReference type="Pfam" id="PF05504"/>
    </source>
</evidence>
<keyword evidence="3" id="KW-0309">Germination</keyword>
<keyword evidence="11" id="KW-1185">Reference proteome</keyword>
<proteinExistence type="inferred from homology"/>
<feature type="domain" description="Spore germination GerAC-like C-terminal" evidence="8">
    <location>
        <begin position="196"/>
        <end position="365"/>
    </location>
</feature>
<dbReference type="PANTHER" id="PTHR35789">
    <property type="entry name" value="SPORE GERMINATION PROTEIN B3"/>
    <property type="match status" value="1"/>
</dbReference>
<keyword evidence="5" id="KW-0472">Membrane</keyword>
<feature type="domain" description="Spore germination protein N-terminal" evidence="9">
    <location>
        <begin position="22"/>
        <end position="187"/>
    </location>
</feature>
<gene>
    <name evidence="10" type="ORF">JYA64_06540</name>
</gene>
<dbReference type="RefSeq" id="WP_188403409.1">
    <property type="nucleotide sequence ID" value="NZ_BMCE01000002.1"/>
</dbReference>
<name>A0ABS2Z9V2_9BACL</name>
<dbReference type="InterPro" id="IPR057336">
    <property type="entry name" value="GerAC_N"/>
</dbReference>